<protein>
    <submittedName>
        <fullName evidence="1">Uncharacterized protein</fullName>
    </submittedName>
</protein>
<evidence type="ECO:0000313" key="1">
    <source>
        <dbReference type="EMBL" id="QBY56467.1"/>
    </source>
</evidence>
<dbReference type="EMBL" id="CP038639">
    <property type="protein sequence ID" value="QBY56467.1"/>
    <property type="molecule type" value="Genomic_DNA"/>
</dbReference>
<sequence length="74" mass="7864">MSLIEYKACCGTNFSIVADPKRTPRPYHLTMVITAAQADAIEAERNSVAESSGGIKPSVSAVAANALERALDRK</sequence>
<gene>
    <name evidence="1" type="ORF">E0W60_36410</name>
</gene>
<dbReference type="RefSeq" id="WP_135707708.1">
    <property type="nucleotide sequence ID" value="NZ_CP038639.1"/>
</dbReference>
<dbReference type="Proteomes" id="UP000295294">
    <property type="component" value="Plasmid unnamed4"/>
</dbReference>
<keyword evidence="1" id="KW-0614">Plasmid</keyword>
<reference evidence="1 2" key="1">
    <citation type="submission" date="2019-03" db="EMBL/GenBank/DDBJ databases">
        <title>Efficiently degradation of phenoxyalkanoic acid herbicides by Cupriavidus oxalaticus strain X32.</title>
        <authorList>
            <person name="Sheng X."/>
        </authorList>
    </citation>
    <scope>NUCLEOTIDE SEQUENCE [LARGE SCALE GENOMIC DNA]</scope>
    <source>
        <strain evidence="1 2">X32</strain>
        <plasmid evidence="1 2">unnamed4</plasmid>
    </source>
</reference>
<proteinExistence type="predicted"/>
<dbReference type="AlphaFoldDB" id="A0A4P7LV22"/>
<evidence type="ECO:0000313" key="2">
    <source>
        <dbReference type="Proteomes" id="UP000295294"/>
    </source>
</evidence>
<organism evidence="1 2">
    <name type="scientific">Cupriavidus oxalaticus</name>
    <dbReference type="NCBI Taxonomy" id="96344"/>
    <lineage>
        <taxon>Bacteria</taxon>
        <taxon>Pseudomonadati</taxon>
        <taxon>Pseudomonadota</taxon>
        <taxon>Betaproteobacteria</taxon>
        <taxon>Burkholderiales</taxon>
        <taxon>Burkholderiaceae</taxon>
        <taxon>Cupriavidus</taxon>
    </lineage>
</organism>
<name>A0A4P7LV22_9BURK</name>
<accession>A0A4P7LV22</accession>
<dbReference type="KEGG" id="cox:E0W60_36410"/>
<geneLocation type="plasmid" evidence="1">
    <name>unnamed4</name>
</geneLocation>